<dbReference type="EMBL" id="CP144090">
    <property type="protein sequence ID" value="WWD08942.1"/>
    <property type="molecule type" value="Genomic_DNA"/>
</dbReference>
<evidence type="ECO:0000256" key="1">
    <source>
        <dbReference type="SAM" id="MobiDB-lite"/>
    </source>
</evidence>
<dbReference type="Proteomes" id="UP001358614">
    <property type="component" value="Chromosome 2"/>
</dbReference>
<keyword evidence="3" id="KW-1185">Reference proteome</keyword>
<reference evidence="2 3" key="1">
    <citation type="submission" date="2024-01" db="EMBL/GenBank/DDBJ databases">
        <title>Comparative genomics of Cryptococcus and Kwoniella reveals pathogenesis evolution and contrasting modes of karyotype evolution via chromosome fusion or intercentromeric recombination.</title>
        <authorList>
            <person name="Coelho M.A."/>
            <person name="David-Palma M."/>
            <person name="Shea T."/>
            <person name="Bowers K."/>
            <person name="McGinley-Smith S."/>
            <person name="Mohammad A.W."/>
            <person name="Gnirke A."/>
            <person name="Yurkov A.M."/>
            <person name="Nowrousian M."/>
            <person name="Sun S."/>
            <person name="Cuomo C.A."/>
            <person name="Heitman J."/>
        </authorList>
    </citation>
    <scope>NUCLEOTIDE SEQUENCE [LARGE SCALE GENOMIC DNA]</scope>
    <source>
        <strain evidence="2 3">PYCC6329</strain>
    </source>
</reference>
<dbReference type="GeneID" id="91105858"/>
<feature type="region of interest" description="Disordered" evidence="1">
    <location>
        <begin position="1"/>
        <end position="33"/>
    </location>
</feature>
<evidence type="ECO:0000313" key="2">
    <source>
        <dbReference type="EMBL" id="WWD08942.1"/>
    </source>
</evidence>
<gene>
    <name evidence="2" type="ORF">V865_007057</name>
</gene>
<dbReference type="AlphaFoldDB" id="A0AAX4KRD0"/>
<organism evidence="2 3">
    <name type="scientific">Kwoniella europaea PYCC6329</name>
    <dbReference type="NCBI Taxonomy" id="1423913"/>
    <lineage>
        <taxon>Eukaryota</taxon>
        <taxon>Fungi</taxon>
        <taxon>Dikarya</taxon>
        <taxon>Basidiomycota</taxon>
        <taxon>Agaricomycotina</taxon>
        <taxon>Tremellomycetes</taxon>
        <taxon>Tremellales</taxon>
        <taxon>Cryptococcaceae</taxon>
        <taxon>Kwoniella</taxon>
    </lineage>
</organism>
<proteinExistence type="predicted"/>
<dbReference type="KEGG" id="ker:91105858"/>
<evidence type="ECO:0000313" key="3">
    <source>
        <dbReference type="Proteomes" id="UP001358614"/>
    </source>
</evidence>
<accession>A0AAX4KRD0</accession>
<dbReference type="RefSeq" id="XP_066086909.1">
    <property type="nucleotide sequence ID" value="XM_066230812.1"/>
</dbReference>
<name>A0AAX4KRD0_9TREE</name>
<protein>
    <submittedName>
        <fullName evidence="2">Uncharacterized protein</fullName>
    </submittedName>
</protein>
<sequence length="115" mass="12375">MDKYDDISTTDSHRTIQLDAETKKDEEQSDVQVNSQSIISSVRDTTNSLLSTTGSTLSTLIDAHKKLADSFKLPEMRSRRSQVVHSAAAATVAAASAALAYKYGSDFCNQSSNAA</sequence>
<feature type="compositionally biased region" description="Basic and acidic residues" evidence="1">
    <location>
        <begin position="1"/>
        <end position="26"/>
    </location>
</feature>